<comment type="subcellular location">
    <subcellularLocation>
        <location evidence="1">Membrane</location>
        <topology evidence="1">Multi-pass membrane protein</topology>
    </subcellularLocation>
</comment>
<feature type="non-terminal residue" evidence="5">
    <location>
        <position position="204"/>
    </location>
</feature>
<comment type="caution">
    <text evidence="5">The sequence shown here is derived from an EMBL/GenBank/DDBJ whole genome shotgun (WGS) entry which is preliminary data.</text>
</comment>
<evidence type="ECO:0000313" key="5">
    <source>
        <dbReference type="EMBL" id="CAB4020797.1"/>
    </source>
</evidence>
<gene>
    <name evidence="5" type="ORF">PACLA_8A078107</name>
</gene>
<dbReference type="PANTHER" id="PTHR23112">
    <property type="entry name" value="G PROTEIN-COUPLED RECEPTOR 157-RELATED"/>
    <property type="match status" value="1"/>
</dbReference>
<dbReference type="PROSITE" id="PS50262">
    <property type="entry name" value="G_PROTEIN_RECEP_F1_2"/>
    <property type="match status" value="1"/>
</dbReference>
<proteinExistence type="predicted"/>
<keyword evidence="4" id="KW-0472">Membrane</keyword>
<keyword evidence="3" id="KW-1133">Transmembrane helix</keyword>
<evidence type="ECO:0000313" key="6">
    <source>
        <dbReference type="Proteomes" id="UP001152795"/>
    </source>
</evidence>
<protein>
    <submittedName>
        <fullName evidence="5">Transmembrane 116-like</fullName>
    </submittedName>
</protein>
<dbReference type="Gene3D" id="1.20.1070.10">
    <property type="entry name" value="Rhodopsin 7-helix transmembrane proteins"/>
    <property type="match status" value="1"/>
</dbReference>
<dbReference type="GO" id="GO:0005886">
    <property type="term" value="C:plasma membrane"/>
    <property type="evidence" value="ECO:0007669"/>
    <property type="project" value="TreeGrafter"/>
</dbReference>
<dbReference type="SUPFAM" id="SSF81321">
    <property type="entry name" value="Family A G protein-coupled receptor-like"/>
    <property type="match status" value="1"/>
</dbReference>
<dbReference type="AlphaFoldDB" id="A0A7D9J2X2"/>
<dbReference type="Proteomes" id="UP001152795">
    <property type="component" value="Unassembled WGS sequence"/>
</dbReference>
<dbReference type="OrthoDB" id="10070607at2759"/>
<dbReference type="InterPro" id="IPR017452">
    <property type="entry name" value="GPCR_Rhodpsn_7TM"/>
</dbReference>
<keyword evidence="2 5" id="KW-0812">Transmembrane</keyword>
<evidence type="ECO:0000256" key="1">
    <source>
        <dbReference type="ARBA" id="ARBA00004141"/>
    </source>
</evidence>
<dbReference type="GO" id="GO:0004930">
    <property type="term" value="F:G protein-coupled receptor activity"/>
    <property type="evidence" value="ECO:0007669"/>
    <property type="project" value="TreeGrafter"/>
</dbReference>
<evidence type="ECO:0000256" key="2">
    <source>
        <dbReference type="ARBA" id="ARBA00022692"/>
    </source>
</evidence>
<dbReference type="CDD" id="cd00637">
    <property type="entry name" value="7tm_classA_rhodopsin-like"/>
    <property type="match status" value="1"/>
</dbReference>
<sequence>IAPMLLMLPMVIYYTHHDFLDCSRCLLLFDRPKARMYDKRGFEVTDTNNYAWRNYGSIVLVITLGVSIVLLLVLYFMAMKKFTNLIKRSGLLSIQQRELIESNKKRVMLYILVFFICWLPAFVVAFVDLFTEDRGYSFKKMFVVFLIEGIFTPMQGFFNSLVYGWTRNSFRRIGGDRMSCRRPLLSPDGFTTMISRSANFFFRC</sequence>
<organism evidence="5 6">
    <name type="scientific">Paramuricea clavata</name>
    <name type="common">Red gorgonian</name>
    <name type="synonym">Violescent sea-whip</name>
    <dbReference type="NCBI Taxonomy" id="317549"/>
    <lineage>
        <taxon>Eukaryota</taxon>
        <taxon>Metazoa</taxon>
        <taxon>Cnidaria</taxon>
        <taxon>Anthozoa</taxon>
        <taxon>Octocorallia</taxon>
        <taxon>Malacalcyonacea</taxon>
        <taxon>Plexauridae</taxon>
        <taxon>Paramuricea</taxon>
    </lineage>
</organism>
<reference evidence="5" key="1">
    <citation type="submission" date="2020-04" db="EMBL/GenBank/DDBJ databases">
        <authorList>
            <person name="Alioto T."/>
            <person name="Alioto T."/>
            <person name="Gomez Garrido J."/>
        </authorList>
    </citation>
    <scope>NUCLEOTIDE SEQUENCE</scope>
    <source>
        <strain evidence="5">A484AB</strain>
    </source>
</reference>
<keyword evidence="6" id="KW-1185">Reference proteome</keyword>
<dbReference type="PANTHER" id="PTHR23112:SF0">
    <property type="entry name" value="TRANSMEMBRANE PROTEIN 116"/>
    <property type="match status" value="1"/>
</dbReference>
<evidence type="ECO:0000256" key="3">
    <source>
        <dbReference type="ARBA" id="ARBA00022989"/>
    </source>
</evidence>
<evidence type="ECO:0000256" key="4">
    <source>
        <dbReference type="ARBA" id="ARBA00023136"/>
    </source>
</evidence>
<dbReference type="EMBL" id="CACRXK020011131">
    <property type="protein sequence ID" value="CAB4020797.1"/>
    <property type="molecule type" value="Genomic_DNA"/>
</dbReference>
<dbReference type="GO" id="GO:0007189">
    <property type="term" value="P:adenylate cyclase-activating G protein-coupled receptor signaling pathway"/>
    <property type="evidence" value="ECO:0007669"/>
    <property type="project" value="TreeGrafter"/>
</dbReference>
<accession>A0A7D9J2X2</accession>
<name>A0A7D9J2X2_PARCT</name>